<dbReference type="SMART" id="SM00239">
    <property type="entry name" value="C2"/>
    <property type="match status" value="2"/>
</dbReference>
<dbReference type="PROSITE" id="PS50004">
    <property type="entry name" value="C2"/>
    <property type="match status" value="2"/>
</dbReference>
<evidence type="ECO:0000259" key="4">
    <source>
        <dbReference type="PROSITE" id="PS50004"/>
    </source>
</evidence>
<gene>
    <name evidence="5" type="ORF">QE152_g10546</name>
</gene>
<protein>
    <submittedName>
        <fullName evidence="5">C2 domain</fullName>
    </submittedName>
</protein>
<feature type="domain" description="C2" evidence="4">
    <location>
        <begin position="209"/>
        <end position="328"/>
    </location>
</feature>
<dbReference type="InterPro" id="IPR001565">
    <property type="entry name" value="Synaptotagmin"/>
</dbReference>
<dbReference type="InterPro" id="IPR035892">
    <property type="entry name" value="C2_domain_sf"/>
</dbReference>
<keyword evidence="6" id="KW-1185">Reference proteome</keyword>
<comment type="caution">
    <text evidence="5">The sequence shown here is derived from an EMBL/GenBank/DDBJ whole genome shotgun (WGS) entry which is preliminary data.</text>
</comment>
<feature type="compositionally biased region" description="Polar residues" evidence="2">
    <location>
        <begin position="145"/>
        <end position="157"/>
    </location>
</feature>
<dbReference type="PANTHER" id="PTHR10024">
    <property type="entry name" value="SYNAPTOTAGMIN"/>
    <property type="match status" value="1"/>
</dbReference>
<dbReference type="GO" id="GO:0031045">
    <property type="term" value="C:dense core granule"/>
    <property type="evidence" value="ECO:0007669"/>
    <property type="project" value="TreeGrafter"/>
</dbReference>
<feature type="region of interest" description="Disordered" evidence="2">
    <location>
        <begin position="174"/>
        <end position="209"/>
    </location>
</feature>
<dbReference type="GO" id="GO:0005886">
    <property type="term" value="C:plasma membrane"/>
    <property type="evidence" value="ECO:0007669"/>
    <property type="project" value="TreeGrafter"/>
</dbReference>
<dbReference type="Pfam" id="PF00168">
    <property type="entry name" value="C2"/>
    <property type="match status" value="2"/>
</dbReference>
<evidence type="ECO:0000256" key="2">
    <source>
        <dbReference type="SAM" id="MobiDB-lite"/>
    </source>
</evidence>
<dbReference type="PRINTS" id="PR00399">
    <property type="entry name" value="SYNAPTOTAGMN"/>
</dbReference>
<dbReference type="GO" id="GO:0000149">
    <property type="term" value="F:SNARE binding"/>
    <property type="evidence" value="ECO:0007669"/>
    <property type="project" value="TreeGrafter"/>
</dbReference>
<dbReference type="AlphaFoldDB" id="A0AAW1LUD0"/>
<keyword evidence="3" id="KW-1133">Transmembrane helix</keyword>
<name>A0AAW1LUD0_POPJA</name>
<accession>A0AAW1LUD0</accession>
<dbReference type="InterPro" id="IPR000008">
    <property type="entry name" value="C2_dom"/>
</dbReference>
<keyword evidence="3" id="KW-0472">Membrane</keyword>
<sequence length="489" mass="55035">MHGVLRRRLSTSLQKEASLIGMDVLNEEDEKDTIYAILIYAVTSFVCVMLLIVLVYVACAKRYRLNWFEKNLLENADNIKEISNSQEALVGIQESTPSSSKISYPLPSERSKFWVPQNIQTHSSQCPSENDSSSVSETSEIPASPTSASSYQPSTPFSGPVAIARNDKQIVLTSSPVRPKVSSMQSKLDHTKIDSSLYQKESPNEPDDIRGSVHVGLTYDPVAGILTVRLIEAQDLQARDFSGTADPYAKIRLLPDKTNVWQTRIHKKTLNPVFDEDFVFEVHPATLERHTLEVLLYDFDAYSRHHNIGGVQFPFSNIDLNEKIDTWKALTPYVNQDSKVDLGELMVSLAYLPSAERLTVVIIKARNLRIVDDTRNSSDPYVKVCLYQGQKKIKKRKTDVHRNTINPVFNEALTFDIPKETLKKCTLEFCVMHDSLLGASDILGTCKVGRSKDCRPEEKSFFMDMLHSKTATAQWLTLSDARKTPAQSL</sequence>
<dbReference type="GO" id="GO:0048791">
    <property type="term" value="P:calcium ion-regulated exocytosis of neurotransmitter"/>
    <property type="evidence" value="ECO:0007669"/>
    <property type="project" value="TreeGrafter"/>
</dbReference>
<evidence type="ECO:0000256" key="1">
    <source>
        <dbReference type="ARBA" id="ARBA00022737"/>
    </source>
</evidence>
<dbReference type="CDD" id="cd00276">
    <property type="entry name" value="C2B_Synaptotagmin"/>
    <property type="match status" value="1"/>
</dbReference>
<feature type="transmembrane region" description="Helical" evidence="3">
    <location>
        <begin position="34"/>
        <end position="59"/>
    </location>
</feature>
<proteinExistence type="predicted"/>
<dbReference type="GO" id="GO:0001786">
    <property type="term" value="F:phosphatidylserine binding"/>
    <property type="evidence" value="ECO:0007669"/>
    <property type="project" value="TreeGrafter"/>
</dbReference>
<dbReference type="FunFam" id="2.60.40.150:FF:000211">
    <property type="entry name" value="synaptotagmin-5 isoform X1"/>
    <property type="match status" value="1"/>
</dbReference>
<keyword evidence="3" id="KW-0812">Transmembrane</keyword>
<dbReference type="GO" id="GO:0005509">
    <property type="term" value="F:calcium ion binding"/>
    <property type="evidence" value="ECO:0007669"/>
    <property type="project" value="TreeGrafter"/>
</dbReference>
<feature type="domain" description="C2" evidence="4">
    <location>
        <begin position="341"/>
        <end position="463"/>
    </location>
</feature>
<dbReference type="GO" id="GO:0030672">
    <property type="term" value="C:synaptic vesicle membrane"/>
    <property type="evidence" value="ECO:0007669"/>
    <property type="project" value="TreeGrafter"/>
</dbReference>
<dbReference type="GO" id="GO:0048488">
    <property type="term" value="P:synaptic vesicle endocytosis"/>
    <property type="evidence" value="ECO:0007669"/>
    <property type="project" value="TreeGrafter"/>
</dbReference>
<dbReference type="Proteomes" id="UP001458880">
    <property type="component" value="Unassembled WGS sequence"/>
</dbReference>
<dbReference type="GO" id="GO:0030276">
    <property type="term" value="F:clathrin binding"/>
    <property type="evidence" value="ECO:0007669"/>
    <property type="project" value="TreeGrafter"/>
</dbReference>
<feature type="region of interest" description="Disordered" evidence="2">
    <location>
        <begin position="121"/>
        <end position="159"/>
    </location>
</feature>
<feature type="compositionally biased region" description="Low complexity" evidence="2">
    <location>
        <begin position="128"/>
        <end position="144"/>
    </location>
</feature>
<dbReference type="EMBL" id="JASPKY010000097">
    <property type="protein sequence ID" value="KAK9737648.1"/>
    <property type="molecule type" value="Genomic_DNA"/>
</dbReference>
<keyword evidence="1" id="KW-0677">Repeat</keyword>
<organism evidence="5 6">
    <name type="scientific">Popillia japonica</name>
    <name type="common">Japanese beetle</name>
    <dbReference type="NCBI Taxonomy" id="7064"/>
    <lineage>
        <taxon>Eukaryota</taxon>
        <taxon>Metazoa</taxon>
        <taxon>Ecdysozoa</taxon>
        <taxon>Arthropoda</taxon>
        <taxon>Hexapoda</taxon>
        <taxon>Insecta</taxon>
        <taxon>Pterygota</taxon>
        <taxon>Neoptera</taxon>
        <taxon>Endopterygota</taxon>
        <taxon>Coleoptera</taxon>
        <taxon>Polyphaga</taxon>
        <taxon>Scarabaeiformia</taxon>
        <taxon>Scarabaeidae</taxon>
        <taxon>Rutelinae</taxon>
        <taxon>Popillia</taxon>
    </lineage>
</organism>
<dbReference type="GO" id="GO:0005544">
    <property type="term" value="F:calcium-dependent phospholipid binding"/>
    <property type="evidence" value="ECO:0007669"/>
    <property type="project" value="TreeGrafter"/>
</dbReference>
<evidence type="ECO:0000313" key="5">
    <source>
        <dbReference type="EMBL" id="KAK9737648.1"/>
    </source>
</evidence>
<feature type="compositionally biased region" description="Polar residues" evidence="2">
    <location>
        <begin position="174"/>
        <end position="186"/>
    </location>
</feature>
<evidence type="ECO:0000313" key="6">
    <source>
        <dbReference type="Proteomes" id="UP001458880"/>
    </source>
</evidence>
<dbReference type="Gene3D" id="2.60.40.150">
    <property type="entry name" value="C2 domain"/>
    <property type="match status" value="2"/>
</dbReference>
<dbReference type="PANTHER" id="PTHR10024:SF373">
    <property type="entry name" value="MIP05618P"/>
    <property type="match status" value="1"/>
</dbReference>
<evidence type="ECO:0000256" key="3">
    <source>
        <dbReference type="SAM" id="Phobius"/>
    </source>
</evidence>
<dbReference type="PRINTS" id="PR00360">
    <property type="entry name" value="C2DOMAIN"/>
</dbReference>
<reference evidence="5 6" key="1">
    <citation type="journal article" date="2024" name="BMC Genomics">
        <title>De novo assembly and annotation of Popillia japonica's genome with initial clues to its potential as an invasive pest.</title>
        <authorList>
            <person name="Cucini C."/>
            <person name="Boschi S."/>
            <person name="Funari R."/>
            <person name="Cardaioli E."/>
            <person name="Iannotti N."/>
            <person name="Marturano G."/>
            <person name="Paoli F."/>
            <person name="Bruttini M."/>
            <person name="Carapelli A."/>
            <person name="Frati F."/>
            <person name="Nardi F."/>
        </authorList>
    </citation>
    <scope>NUCLEOTIDE SEQUENCE [LARGE SCALE GENOMIC DNA]</scope>
    <source>
        <strain evidence="5">DMR45628</strain>
    </source>
</reference>
<dbReference type="SUPFAM" id="SSF49562">
    <property type="entry name" value="C2 domain (Calcium/lipid-binding domain, CaLB)"/>
    <property type="match status" value="2"/>
</dbReference>
<dbReference type="GO" id="GO:0030424">
    <property type="term" value="C:axon"/>
    <property type="evidence" value="ECO:0007669"/>
    <property type="project" value="TreeGrafter"/>
</dbReference>